<dbReference type="AlphaFoldDB" id="A0A397U3Z0"/>
<feature type="transmembrane region" description="Helical" evidence="1">
    <location>
        <begin position="30"/>
        <end position="49"/>
    </location>
</feature>
<organism evidence="2 3">
    <name type="scientific">Gigaspora rosea</name>
    <dbReference type="NCBI Taxonomy" id="44941"/>
    <lineage>
        <taxon>Eukaryota</taxon>
        <taxon>Fungi</taxon>
        <taxon>Fungi incertae sedis</taxon>
        <taxon>Mucoromycota</taxon>
        <taxon>Glomeromycotina</taxon>
        <taxon>Glomeromycetes</taxon>
        <taxon>Diversisporales</taxon>
        <taxon>Gigasporaceae</taxon>
        <taxon>Gigaspora</taxon>
    </lineage>
</organism>
<dbReference type="Proteomes" id="UP000266673">
    <property type="component" value="Unassembled WGS sequence"/>
</dbReference>
<keyword evidence="3" id="KW-1185">Reference proteome</keyword>
<protein>
    <submittedName>
        <fullName evidence="2">Uncharacterized protein</fullName>
    </submittedName>
</protein>
<sequence>MVISFLAIVSLPFLSSKLLLFLDSLVDFRLLQGIFLFFYLFQFVCYLIFDFVSGSQKI</sequence>
<name>A0A397U3Z0_9GLOM</name>
<keyword evidence="1" id="KW-0812">Transmembrane</keyword>
<evidence type="ECO:0000313" key="2">
    <source>
        <dbReference type="EMBL" id="RIB03858.1"/>
    </source>
</evidence>
<evidence type="ECO:0000256" key="1">
    <source>
        <dbReference type="SAM" id="Phobius"/>
    </source>
</evidence>
<accession>A0A397U3Z0</accession>
<gene>
    <name evidence="2" type="ORF">C2G38_2122115</name>
</gene>
<evidence type="ECO:0000313" key="3">
    <source>
        <dbReference type="Proteomes" id="UP000266673"/>
    </source>
</evidence>
<dbReference type="EMBL" id="QKWP01002310">
    <property type="protein sequence ID" value="RIB03858.1"/>
    <property type="molecule type" value="Genomic_DNA"/>
</dbReference>
<keyword evidence="1" id="KW-0472">Membrane</keyword>
<reference evidence="2 3" key="1">
    <citation type="submission" date="2018-06" db="EMBL/GenBank/DDBJ databases">
        <title>Comparative genomics reveals the genomic features of Rhizophagus irregularis, R. cerebriforme, R. diaphanum and Gigaspora rosea, and their symbiotic lifestyle signature.</title>
        <authorList>
            <person name="Morin E."/>
            <person name="San Clemente H."/>
            <person name="Chen E.C.H."/>
            <person name="De La Providencia I."/>
            <person name="Hainaut M."/>
            <person name="Kuo A."/>
            <person name="Kohler A."/>
            <person name="Murat C."/>
            <person name="Tang N."/>
            <person name="Roy S."/>
            <person name="Loubradou J."/>
            <person name="Henrissat B."/>
            <person name="Grigoriev I.V."/>
            <person name="Corradi N."/>
            <person name="Roux C."/>
            <person name="Martin F.M."/>
        </authorList>
    </citation>
    <scope>NUCLEOTIDE SEQUENCE [LARGE SCALE GENOMIC DNA]</scope>
    <source>
        <strain evidence="2 3">DAOM 194757</strain>
    </source>
</reference>
<comment type="caution">
    <text evidence="2">The sequence shown here is derived from an EMBL/GenBank/DDBJ whole genome shotgun (WGS) entry which is preliminary data.</text>
</comment>
<keyword evidence="1" id="KW-1133">Transmembrane helix</keyword>
<proteinExistence type="predicted"/>